<gene>
    <name evidence="2" type="ORF">DZA28_14015</name>
</gene>
<sequence>MTKRHMINASLWTGAVVGIYVLLYLISPLAALGTLPCTFVVLPIFLSSNASAQRMPDALTSVAVGVAWGGVFVYAGAQLTRTGIEPANATALSVALLTSILCGAHLLLTPKGLLSHIPLMFGAVACVFFIGVERWPAILLTVCLGVLLGGVINASAKLMDERGRWSLARLKARRQ</sequence>
<keyword evidence="1" id="KW-1133">Transmembrane helix</keyword>
<dbReference type="RefSeq" id="WP_143999931.1">
    <property type="nucleotide sequence ID" value="NZ_QWEF01000001.1"/>
</dbReference>
<keyword evidence="1" id="KW-0812">Transmembrane</keyword>
<comment type="caution">
    <text evidence="2">The sequence shown here is derived from an EMBL/GenBank/DDBJ whole genome shotgun (WGS) entry which is preliminary data.</text>
</comment>
<keyword evidence="1" id="KW-0472">Membrane</keyword>
<evidence type="ECO:0008006" key="4">
    <source>
        <dbReference type="Google" id="ProtNLM"/>
    </source>
</evidence>
<feature type="transmembrane region" description="Helical" evidence="1">
    <location>
        <begin position="137"/>
        <end position="156"/>
    </location>
</feature>
<feature type="transmembrane region" description="Helical" evidence="1">
    <location>
        <begin position="58"/>
        <end position="77"/>
    </location>
</feature>
<feature type="transmembrane region" description="Helical" evidence="1">
    <location>
        <begin position="89"/>
        <end position="108"/>
    </location>
</feature>
<evidence type="ECO:0000313" key="3">
    <source>
        <dbReference type="Proteomes" id="UP001165882"/>
    </source>
</evidence>
<evidence type="ECO:0000313" key="2">
    <source>
        <dbReference type="EMBL" id="TRZ60990.1"/>
    </source>
</evidence>
<feature type="transmembrane region" description="Helical" evidence="1">
    <location>
        <begin position="29"/>
        <end position="46"/>
    </location>
</feature>
<proteinExistence type="predicted"/>
<keyword evidence="3" id="KW-1185">Reference proteome</keyword>
<feature type="transmembrane region" description="Helical" evidence="1">
    <location>
        <begin position="113"/>
        <end position="131"/>
    </location>
</feature>
<dbReference type="Proteomes" id="UP001165882">
    <property type="component" value="Unassembled WGS sequence"/>
</dbReference>
<dbReference type="EMBL" id="QWEF01000001">
    <property type="protein sequence ID" value="TRZ60990.1"/>
    <property type="molecule type" value="Genomic_DNA"/>
</dbReference>
<protein>
    <recommendedName>
        <fullName evidence="4">HPP family protein</fullName>
    </recommendedName>
</protein>
<accession>A0ABY3D5S9</accession>
<reference evidence="2 3" key="1">
    <citation type="journal article" date="2019" name="Biocontrol Sci. Technol.">
        <title>Pseudomonas putida strain B2017 produced as technical grade active ingredient controls fungal and bacterial crop diseases.</title>
        <authorList>
            <person name="Oliver C."/>
            <person name="Hernandez I."/>
            <person name="Caminal M."/>
            <person name="Lara J.M."/>
            <person name="Fernandez C."/>
        </authorList>
    </citation>
    <scope>NUCLEOTIDE SEQUENCE [LARGE SCALE GENOMIC DNA]</scope>
    <source>
        <strain evidence="2 3">B2017</strain>
    </source>
</reference>
<name>A0ABY3D5S9_9PSED</name>
<feature type="transmembrane region" description="Helical" evidence="1">
    <location>
        <begin position="7"/>
        <end position="23"/>
    </location>
</feature>
<evidence type="ECO:0000256" key="1">
    <source>
        <dbReference type="SAM" id="Phobius"/>
    </source>
</evidence>
<organism evidence="2 3">
    <name type="scientific">Pseudomonas alloputida</name>
    <dbReference type="NCBI Taxonomy" id="1940621"/>
    <lineage>
        <taxon>Bacteria</taxon>
        <taxon>Pseudomonadati</taxon>
        <taxon>Pseudomonadota</taxon>
        <taxon>Gammaproteobacteria</taxon>
        <taxon>Pseudomonadales</taxon>
        <taxon>Pseudomonadaceae</taxon>
        <taxon>Pseudomonas</taxon>
    </lineage>
</organism>